<dbReference type="GO" id="GO:0003676">
    <property type="term" value="F:nucleic acid binding"/>
    <property type="evidence" value="ECO:0007669"/>
    <property type="project" value="InterPro"/>
</dbReference>
<accession>A0A915KJH4</accession>
<proteinExistence type="predicted"/>
<evidence type="ECO:0000256" key="1">
    <source>
        <dbReference type="SAM" id="MobiDB-lite"/>
    </source>
</evidence>
<feature type="region of interest" description="Disordered" evidence="1">
    <location>
        <begin position="317"/>
        <end position="347"/>
    </location>
</feature>
<keyword evidence="2" id="KW-1185">Reference proteome</keyword>
<dbReference type="Proteomes" id="UP000887565">
    <property type="component" value="Unplaced"/>
</dbReference>
<dbReference type="AlphaFoldDB" id="A0A915KJH4"/>
<name>A0A915KJH4_ROMCU</name>
<dbReference type="Gene3D" id="3.30.420.10">
    <property type="entry name" value="Ribonuclease H-like superfamily/Ribonuclease H"/>
    <property type="match status" value="1"/>
</dbReference>
<evidence type="ECO:0000313" key="2">
    <source>
        <dbReference type="Proteomes" id="UP000887565"/>
    </source>
</evidence>
<organism evidence="2 3">
    <name type="scientific">Romanomermis culicivorax</name>
    <name type="common">Nematode worm</name>
    <dbReference type="NCBI Taxonomy" id="13658"/>
    <lineage>
        <taxon>Eukaryota</taxon>
        <taxon>Metazoa</taxon>
        <taxon>Ecdysozoa</taxon>
        <taxon>Nematoda</taxon>
        <taxon>Enoplea</taxon>
        <taxon>Dorylaimia</taxon>
        <taxon>Mermithida</taxon>
        <taxon>Mermithoidea</taxon>
        <taxon>Mermithidae</taxon>
        <taxon>Romanomermis</taxon>
    </lineage>
</organism>
<evidence type="ECO:0000313" key="3">
    <source>
        <dbReference type="WBParaSite" id="nRc.2.0.1.t38161-RA"/>
    </source>
</evidence>
<dbReference type="InterPro" id="IPR036397">
    <property type="entry name" value="RNaseH_sf"/>
</dbReference>
<protein>
    <submittedName>
        <fullName evidence="3">Uncharacterized protein</fullName>
    </submittedName>
</protein>
<sequence>MVGFDTESIMAADMKNFQFTMPMPADSMASSYLHYIQLAFPNGTLFIFETFAATPEDWTVLFSLVHGKHTIVVSFDGANDWVGIYALLGIQFPTHFQKKNKDPVVKAIHFDTYRVIQNKDISPPLYELARQIEVFLEKRTLKATVSAMWALDVSKLMLKFPATLQFFNNPATLFLQSDILAYAALDAYYPLLFFLAFGHYGFLPDIYNTPALFPHNSLVTAEIDHLAETLITAFHNVALSDVLPPDSVDRVYPTISQIALPTIMQDELLSVYKFYMFDCTSSNHGWSFCLGMVPNGFRSIKVLTGMTHLKLLSAPKVPEKKKKKQKDEWNKLPDVSDDEDPALQPRSLFDDPKCLQAAVTSAMKSRLMDHLIELLNFPVSPIYKLAIGNHIQFDPDPALPPIPHEVDDMWIKRVTTDQPLRDRTYQGTHYCYLPSTIHSLLQVDGNWF</sequence>
<dbReference type="WBParaSite" id="nRc.2.0.1.t38161-RA">
    <property type="protein sequence ID" value="nRc.2.0.1.t38161-RA"/>
    <property type="gene ID" value="nRc.2.0.1.g38161"/>
</dbReference>
<reference evidence="3" key="1">
    <citation type="submission" date="2022-11" db="UniProtKB">
        <authorList>
            <consortium name="WormBaseParasite"/>
        </authorList>
    </citation>
    <scope>IDENTIFICATION</scope>
</reference>